<reference evidence="1 2" key="2">
    <citation type="journal article" date="2012" name="PLoS Pathog.">
        <title>Diverse lifestyles and strategies of plant pathogenesis encoded in the genomes of eighteen Dothideomycetes fungi.</title>
        <authorList>
            <person name="Ohm R.A."/>
            <person name="Feau N."/>
            <person name="Henrissat B."/>
            <person name="Schoch C.L."/>
            <person name="Horwitz B.A."/>
            <person name="Barry K.W."/>
            <person name="Condon B.J."/>
            <person name="Copeland A.C."/>
            <person name="Dhillon B."/>
            <person name="Glaser F."/>
            <person name="Hesse C.N."/>
            <person name="Kosti I."/>
            <person name="LaButti K."/>
            <person name="Lindquist E.A."/>
            <person name="Lucas S."/>
            <person name="Salamov A.A."/>
            <person name="Bradshaw R.E."/>
            <person name="Ciuffetti L."/>
            <person name="Hamelin R.C."/>
            <person name="Kema G.H.J."/>
            <person name="Lawrence C."/>
            <person name="Scott J.A."/>
            <person name="Spatafora J.W."/>
            <person name="Turgeon B.G."/>
            <person name="de Wit P.J.G.M."/>
            <person name="Zhong S."/>
            <person name="Goodwin S.B."/>
            <person name="Grigoriev I.V."/>
        </authorList>
    </citation>
    <scope>NUCLEOTIDE SEQUENCE [LARGE SCALE GENOMIC DNA]</scope>
    <source>
        <strain evidence="2">NZE10 / CBS 128990</strain>
    </source>
</reference>
<evidence type="ECO:0000313" key="2">
    <source>
        <dbReference type="Proteomes" id="UP000016933"/>
    </source>
</evidence>
<keyword evidence="2" id="KW-1185">Reference proteome</keyword>
<accession>N1PSF4</accession>
<sequence>MRTFPTLTTTALCIPKQETFDFSRLPREIRNQISHLTYQDTGTELTPHGLYGWLRTHRNITLPNPRSATADEYNDLERGVARAVDSSFGIAMTGKEGRDVVLSKMARTVLVYDSSATSILPGGLRTGMASNSEHPFANEMPRTPKLVARSVGEVVVRLSQKLPLDLLAGFAMVKDLRGIQNPQDHAYAERKLVYSVYETCKTGKMPWPANMTHWEWYYAPTRVEWDDVAAMWWSEEVQHEEESVSGADLNPDAKWRSTVGLLDVFLYR</sequence>
<dbReference type="EMBL" id="KB446538">
    <property type="protein sequence ID" value="EME45863.1"/>
    <property type="molecule type" value="Genomic_DNA"/>
</dbReference>
<reference evidence="2" key="1">
    <citation type="journal article" date="2012" name="PLoS Genet.">
        <title>The genomes of the fungal plant pathogens Cladosporium fulvum and Dothistroma septosporum reveal adaptation to different hosts and lifestyles but also signatures of common ancestry.</title>
        <authorList>
            <person name="de Wit P.J.G.M."/>
            <person name="van der Burgt A."/>
            <person name="Oekmen B."/>
            <person name="Stergiopoulos I."/>
            <person name="Abd-Elsalam K.A."/>
            <person name="Aerts A.L."/>
            <person name="Bahkali A.H."/>
            <person name="Beenen H.G."/>
            <person name="Chettri P."/>
            <person name="Cox M.P."/>
            <person name="Datema E."/>
            <person name="de Vries R.P."/>
            <person name="Dhillon B."/>
            <person name="Ganley A.R."/>
            <person name="Griffiths S.A."/>
            <person name="Guo Y."/>
            <person name="Hamelin R.C."/>
            <person name="Henrissat B."/>
            <person name="Kabir M.S."/>
            <person name="Jashni M.K."/>
            <person name="Kema G."/>
            <person name="Klaubauf S."/>
            <person name="Lapidus A."/>
            <person name="Levasseur A."/>
            <person name="Lindquist E."/>
            <person name="Mehrabi R."/>
            <person name="Ohm R.A."/>
            <person name="Owen T.J."/>
            <person name="Salamov A."/>
            <person name="Schwelm A."/>
            <person name="Schijlen E."/>
            <person name="Sun H."/>
            <person name="van den Burg H.A."/>
            <person name="van Ham R.C.H.J."/>
            <person name="Zhang S."/>
            <person name="Goodwin S.B."/>
            <person name="Grigoriev I.V."/>
            <person name="Collemare J."/>
            <person name="Bradshaw R.E."/>
        </authorList>
    </citation>
    <scope>NUCLEOTIDE SEQUENCE [LARGE SCALE GENOMIC DNA]</scope>
    <source>
        <strain evidence="2">NZE10 / CBS 128990</strain>
    </source>
</reference>
<dbReference type="HOGENOM" id="CLU_1038372_0_0_1"/>
<organism evidence="1 2">
    <name type="scientific">Dothistroma septosporum (strain NZE10 / CBS 128990)</name>
    <name type="common">Red band needle blight fungus</name>
    <name type="synonym">Mycosphaerella pini</name>
    <dbReference type="NCBI Taxonomy" id="675120"/>
    <lineage>
        <taxon>Eukaryota</taxon>
        <taxon>Fungi</taxon>
        <taxon>Dikarya</taxon>
        <taxon>Ascomycota</taxon>
        <taxon>Pezizomycotina</taxon>
        <taxon>Dothideomycetes</taxon>
        <taxon>Dothideomycetidae</taxon>
        <taxon>Mycosphaerellales</taxon>
        <taxon>Mycosphaerellaceae</taxon>
        <taxon>Dothistroma</taxon>
    </lineage>
</organism>
<evidence type="ECO:0000313" key="1">
    <source>
        <dbReference type="EMBL" id="EME45863.1"/>
    </source>
</evidence>
<name>N1PSF4_DOTSN</name>
<gene>
    <name evidence="1" type="ORF">DOTSEDRAFT_34289</name>
</gene>
<protein>
    <submittedName>
        <fullName evidence="1">Uncharacterized protein</fullName>
    </submittedName>
</protein>
<dbReference type="AlphaFoldDB" id="N1PSF4"/>
<dbReference type="Proteomes" id="UP000016933">
    <property type="component" value="Unassembled WGS sequence"/>
</dbReference>
<proteinExistence type="predicted"/>